<dbReference type="InterPro" id="IPR008977">
    <property type="entry name" value="PHM/PNGase_F_dom_sf"/>
</dbReference>
<organism evidence="4 5">
    <name type="scientific">Polyangium fumosum</name>
    <dbReference type="NCBI Taxonomy" id="889272"/>
    <lineage>
        <taxon>Bacteria</taxon>
        <taxon>Pseudomonadati</taxon>
        <taxon>Myxococcota</taxon>
        <taxon>Polyangia</taxon>
        <taxon>Polyangiales</taxon>
        <taxon>Polyangiaceae</taxon>
        <taxon>Polyangium</taxon>
    </lineage>
</organism>
<evidence type="ECO:0000259" key="3">
    <source>
        <dbReference type="Pfam" id="PF09113"/>
    </source>
</evidence>
<proteinExistence type="predicted"/>
<dbReference type="Pfam" id="PF09113">
    <property type="entry name" value="N-glycanase_C"/>
    <property type="match status" value="1"/>
</dbReference>
<keyword evidence="5" id="KW-1185">Reference proteome</keyword>
<evidence type="ECO:0000256" key="2">
    <source>
        <dbReference type="SAM" id="MobiDB-lite"/>
    </source>
</evidence>
<dbReference type="Gene3D" id="2.60.120.230">
    <property type="match status" value="2"/>
</dbReference>
<reference evidence="4 5" key="1">
    <citation type="submission" date="2019-04" db="EMBL/GenBank/DDBJ databases">
        <authorList>
            <person name="Li Y."/>
            <person name="Wang J."/>
        </authorList>
    </citation>
    <scope>NUCLEOTIDE SEQUENCE [LARGE SCALE GENOMIC DNA]</scope>
    <source>
        <strain evidence="4 5">DSM 14668</strain>
    </source>
</reference>
<sequence>MRNVPSVRVGWAALLGALLLVGCGDGSGSQGGAGGQGASGGSGGSGGGGGQGGGGGPSYADPYTIAAFDDTRITSDGNQPNFQTVFTDIDFKDGPFASAKLVVDLASTCYPFDKWVDNPPPAGQNWPADCDAFDRNFDISIDDPMDPATEPPGLELMHAITPFGGPLHLEIDVTDVANGLPGAHRMRAHITTYSDGAGMVSGSNGGWNVTAKLEMVPGAPPRNVLAVKSLYYGSQTTVEGPGALDFEAPEGAVAGKMEFRTSGHGGGSAGSGCIGPAEEFCNRTHTVSIDGAVIDTWKPWRTDCKELCTETTHTWPSGNSFTYCLENPCGAISSVKAPRANWCPGSMTAPKVWETPELGKPGTHSFQWVINTVASGGNWAASATYFAYGP</sequence>
<evidence type="ECO:0000256" key="1">
    <source>
        <dbReference type="ARBA" id="ARBA00023157"/>
    </source>
</evidence>
<accession>A0A4U1JB14</accession>
<feature type="compositionally biased region" description="Gly residues" evidence="2">
    <location>
        <begin position="29"/>
        <end position="57"/>
    </location>
</feature>
<feature type="domain" description="Peptide-N-glycosidase F C-terminal" evidence="3">
    <location>
        <begin position="244"/>
        <end position="375"/>
    </location>
</feature>
<name>A0A4U1JB14_9BACT</name>
<comment type="caution">
    <text evidence="4">The sequence shown here is derived from an EMBL/GenBank/DDBJ whole genome shotgun (WGS) entry which is preliminary data.</text>
</comment>
<dbReference type="RefSeq" id="WP_136930373.1">
    <property type="nucleotide sequence ID" value="NZ_SSMQ01000018.1"/>
</dbReference>
<dbReference type="GO" id="GO:0016715">
    <property type="term" value="F:oxidoreductase activity, acting on paired donors, with incorporation or reduction of molecular oxygen, reduced ascorbate as one donor, and incorporation of one atom of oxygen"/>
    <property type="evidence" value="ECO:0007669"/>
    <property type="project" value="InterPro"/>
</dbReference>
<dbReference type="EMBL" id="SSMQ01000018">
    <property type="protein sequence ID" value="TKD06522.1"/>
    <property type="molecule type" value="Genomic_DNA"/>
</dbReference>
<dbReference type="InterPro" id="IPR014784">
    <property type="entry name" value="Cu2_ascorb_mOase-like_C"/>
</dbReference>
<dbReference type="OrthoDB" id="5501050at2"/>
<protein>
    <recommendedName>
        <fullName evidence="3">Peptide-N-glycosidase F C-terminal domain-containing protein</fullName>
    </recommendedName>
</protein>
<dbReference type="PROSITE" id="PS51257">
    <property type="entry name" value="PROKAR_LIPOPROTEIN"/>
    <property type="match status" value="1"/>
</dbReference>
<dbReference type="AlphaFoldDB" id="A0A4U1JB14"/>
<dbReference type="InterPro" id="IPR015197">
    <property type="entry name" value="PngaseF_C"/>
</dbReference>
<dbReference type="SUPFAM" id="SSF49742">
    <property type="entry name" value="PHM/PNGase F"/>
    <property type="match status" value="1"/>
</dbReference>
<keyword evidence="1" id="KW-1015">Disulfide bond</keyword>
<evidence type="ECO:0000313" key="4">
    <source>
        <dbReference type="EMBL" id="TKD06522.1"/>
    </source>
</evidence>
<evidence type="ECO:0000313" key="5">
    <source>
        <dbReference type="Proteomes" id="UP000309215"/>
    </source>
</evidence>
<feature type="region of interest" description="Disordered" evidence="2">
    <location>
        <begin position="29"/>
        <end position="61"/>
    </location>
</feature>
<gene>
    <name evidence="4" type="ORF">E8A74_18570</name>
</gene>
<dbReference type="Proteomes" id="UP000309215">
    <property type="component" value="Unassembled WGS sequence"/>
</dbReference>